<reference evidence="3" key="1">
    <citation type="submission" date="2013-08" db="EMBL/GenBank/DDBJ databases">
        <authorList>
            <person name="Mendez C."/>
            <person name="Richter M."/>
            <person name="Ferrer M."/>
            <person name="Sanchez J."/>
        </authorList>
    </citation>
    <scope>NUCLEOTIDE SEQUENCE</scope>
</reference>
<protein>
    <submittedName>
        <fullName evidence="3">Pyruvate dehydrogenase subunit E1</fullName>
    </submittedName>
</protein>
<dbReference type="EMBL" id="AUZX01005103">
    <property type="protein sequence ID" value="EQD69035.1"/>
    <property type="molecule type" value="Genomic_DNA"/>
</dbReference>
<dbReference type="InterPro" id="IPR009014">
    <property type="entry name" value="Transketo_C/PFOR_II"/>
</dbReference>
<dbReference type="InterPro" id="IPR029061">
    <property type="entry name" value="THDP-binding"/>
</dbReference>
<accession>T1CKW6</accession>
<comment type="caution">
    <text evidence="3">The sequence shown here is derived from an EMBL/GenBank/DDBJ whole genome shotgun (WGS) entry which is preliminary data.</text>
</comment>
<dbReference type="AlphaFoldDB" id="T1CKW6"/>
<evidence type="ECO:0000313" key="3">
    <source>
        <dbReference type="EMBL" id="EQD69035.1"/>
    </source>
</evidence>
<dbReference type="Pfam" id="PF22613">
    <property type="entry name" value="Transketolase_C_1"/>
    <property type="match status" value="1"/>
</dbReference>
<reference evidence="3" key="2">
    <citation type="journal article" date="2014" name="ISME J.">
        <title>Microbial stratification in low pH oxic and suboxic macroscopic growths along an acid mine drainage.</title>
        <authorList>
            <person name="Mendez-Garcia C."/>
            <person name="Mesa V."/>
            <person name="Sprenger R.R."/>
            <person name="Richter M."/>
            <person name="Diez M.S."/>
            <person name="Solano J."/>
            <person name="Bargiela R."/>
            <person name="Golyshina O.V."/>
            <person name="Manteca A."/>
            <person name="Ramos J.L."/>
            <person name="Gallego J.R."/>
            <person name="Llorente I."/>
            <person name="Martins Dos Santos V.A."/>
            <person name="Jensen O.N."/>
            <person name="Pelaez A.I."/>
            <person name="Sanchez J."/>
            <person name="Ferrer M."/>
        </authorList>
    </citation>
    <scope>NUCLEOTIDE SEQUENCE</scope>
</reference>
<dbReference type="PANTHER" id="PTHR43825">
    <property type="entry name" value="PYRUVATE DEHYDROGENASE E1 COMPONENT"/>
    <property type="match status" value="1"/>
</dbReference>
<gene>
    <name evidence="3" type="ORF">B1A_07057</name>
</gene>
<evidence type="ECO:0000259" key="2">
    <source>
        <dbReference type="Pfam" id="PF22613"/>
    </source>
</evidence>
<name>T1CKW6_9ZZZZ</name>
<dbReference type="InterPro" id="IPR041621">
    <property type="entry name" value="PDH_E1_M"/>
</dbReference>
<feature type="domain" description="Transketolase-like C-terminal" evidence="2">
    <location>
        <begin position="286"/>
        <end position="332"/>
    </location>
</feature>
<feature type="domain" description="Pyruvate dehydrogenase E1 component middle" evidence="1">
    <location>
        <begin position="33"/>
        <end position="249"/>
    </location>
</feature>
<proteinExistence type="predicted"/>
<dbReference type="SUPFAM" id="SSF52518">
    <property type="entry name" value="Thiamin diphosphate-binding fold (THDP-binding)"/>
    <property type="match status" value="1"/>
</dbReference>
<dbReference type="Gene3D" id="3.40.50.970">
    <property type="match status" value="1"/>
</dbReference>
<evidence type="ECO:0000259" key="1">
    <source>
        <dbReference type="Pfam" id="PF17831"/>
    </source>
</evidence>
<dbReference type="Gene3D" id="3.40.50.920">
    <property type="match status" value="1"/>
</dbReference>
<feature type="non-terminal residue" evidence="3">
    <location>
        <position position="338"/>
    </location>
</feature>
<dbReference type="InterPro" id="IPR055152">
    <property type="entry name" value="Transketolase-like_C_2"/>
</dbReference>
<organism evidence="3">
    <name type="scientific">mine drainage metagenome</name>
    <dbReference type="NCBI Taxonomy" id="410659"/>
    <lineage>
        <taxon>unclassified sequences</taxon>
        <taxon>metagenomes</taxon>
        <taxon>ecological metagenomes</taxon>
    </lineage>
</organism>
<sequence length="338" mass="37332">MRARREALGGPLPSRRRKADHALAAPGLDALKQITQGTGEREISTTMAFVRGLNLLLRDKDIGPRIVPIVADEARTFGMEGMFRQIGIYTPFGQKYRPQDADQLMYYREDQSGQVLQEGISEAGGMAAWMAAASSYSFQNVPMLPVFIYYSMFGFQRIGDLAWAAGDMRCRGFLIGGTAGRTTLNGEGLQHEDGHSHLLAAAIPNCHAYDPTFSYEVAVILQDGVRRMLTEQEDAYWYLTVMNENYAHPDMPEGVAEHIVRGMYLFRDAGQNGRDSGKAKGKGKSDAAPRVQLLGSGTIFREVIAAAELLDKDFGVKADLWSCPSFTELAREGMDCER</sequence>
<dbReference type="InterPro" id="IPR051157">
    <property type="entry name" value="PDH/Transketolase"/>
</dbReference>
<dbReference type="Pfam" id="PF17831">
    <property type="entry name" value="PDH_E1_M"/>
    <property type="match status" value="1"/>
</dbReference>
<keyword evidence="3" id="KW-0670">Pyruvate</keyword>
<dbReference type="SUPFAM" id="SSF52922">
    <property type="entry name" value="TK C-terminal domain-like"/>
    <property type="match status" value="1"/>
</dbReference>
<dbReference type="PANTHER" id="PTHR43825:SF3">
    <property type="entry name" value="PYRUVATE DEHYDROGENASE E1 COMPONENT"/>
    <property type="match status" value="1"/>
</dbReference>